<accession>A0ABN9ZCU1</accession>
<dbReference type="EMBL" id="OY882871">
    <property type="protein sequence ID" value="CAK6436146.1"/>
    <property type="molecule type" value="Genomic_DNA"/>
</dbReference>
<evidence type="ECO:0000313" key="1">
    <source>
        <dbReference type="EMBL" id="CAK6436146.1"/>
    </source>
</evidence>
<protein>
    <submittedName>
        <fullName evidence="1">Uncharacterized protein</fullName>
    </submittedName>
</protein>
<keyword evidence="2" id="KW-1185">Reference proteome</keyword>
<name>A0ABN9ZCU1_PIPNA</name>
<sequence length="110" mass="11593">MPSQGYSMKLPGEGTSKADHALCLAQRLERGGCSPNISLLSLPAALLSPDLIVSGEVRSFPLSSASSTSFPEICLTLPHPPIPGAKKGHPVLFACYTRQTSVAPRVQYGM</sequence>
<evidence type="ECO:0000313" key="2">
    <source>
        <dbReference type="Proteomes" id="UP001314169"/>
    </source>
</evidence>
<gene>
    <name evidence="1" type="ORF">MPIPNATIZW_LOCUS4452</name>
</gene>
<reference evidence="1" key="1">
    <citation type="submission" date="2023-12" db="EMBL/GenBank/DDBJ databases">
        <authorList>
            <person name="Brown T."/>
        </authorList>
    </citation>
    <scope>NUCLEOTIDE SEQUENCE</scope>
</reference>
<proteinExistence type="predicted"/>
<organism evidence="1 2">
    <name type="scientific">Pipistrellus nathusii</name>
    <name type="common">Nathusius' pipistrelle</name>
    <dbReference type="NCBI Taxonomy" id="59473"/>
    <lineage>
        <taxon>Eukaryota</taxon>
        <taxon>Metazoa</taxon>
        <taxon>Chordata</taxon>
        <taxon>Craniata</taxon>
        <taxon>Vertebrata</taxon>
        <taxon>Euteleostomi</taxon>
        <taxon>Mammalia</taxon>
        <taxon>Eutheria</taxon>
        <taxon>Laurasiatheria</taxon>
        <taxon>Chiroptera</taxon>
        <taxon>Yangochiroptera</taxon>
        <taxon>Vespertilionidae</taxon>
        <taxon>Pipistrellus</taxon>
    </lineage>
</organism>
<dbReference type="Proteomes" id="UP001314169">
    <property type="component" value="Chromosome 14"/>
</dbReference>